<proteinExistence type="predicted"/>
<dbReference type="InterPro" id="IPR036116">
    <property type="entry name" value="FN3_sf"/>
</dbReference>
<dbReference type="GO" id="GO:0000132">
    <property type="term" value="P:establishment of mitotic spindle orientation"/>
    <property type="evidence" value="ECO:0007669"/>
    <property type="project" value="TreeGrafter"/>
</dbReference>
<protein>
    <submittedName>
        <fullName evidence="6">Uncharacterized protein LOC108677938 isoform X1</fullName>
    </submittedName>
</protein>
<evidence type="ECO:0000256" key="1">
    <source>
        <dbReference type="PROSITE-ProRule" id="PRU00023"/>
    </source>
</evidence>
<dbReference type="SMART" id="SM00060">
    <property type="entry name" value="FN3"/>
    <property type="match status" value="1"/>
</dbReference>
<feature type="compositionally biased region" description="Polar residues" evidence="2">
    <location>
        <begin position="880"/>
        <end position="892"/>
    </location>
</feature>
<dbReference type="InterPro" id="IPR013783">
    <property type="entry name" value="Ig-like_fold"/>
</dbReference>
<evidence type="ECO:0000313" key="6">
    <source>
        <dbReference type="RefSeq" id="XP_018021740.2"/>
    </source>
</evidence>
<dbReference type="PANTHER" id="PTHR21437:SF1">
    <property type="entry name" value="WIDE AWAKE"/>
    <property type="match status" value="1"/>
</dbReference>
<dbReference type="OrthoDB" id="2428204at2759"/>
<dbReference type="OMA" id="CIKSPKA"/>
<dbReference type="SUPFAM" id="SSF49265">
    <property type="entry name" value="Fibronectin type III"/>
    <property type="match status" value="1"/>
</dbReference>
<dbReference type="InterPro" id="IPR003961">
    <property type="entry name" value="FN3_dom"/>
</dbReference>
<dbReference type="InterPro" id="IPR039269">
    <property type="entry name" value="ANKFN1"/>
</dbReference>
<dbReference type="AlphaFoldDB" id="A0A8B7P6Z8"/>
<dbReference type="Gene3D" id="1.25.40.20">
    <property type="entry name" value="Ankyrin repeat-containing domain"/>
    <property type="match status" value="1"/>
</dbReference>
<name>A0A8B7P6Z8_HYAAZ</name>
<dbReference type="RefSeq" id="XP_018021740.2">
    <property type="nucleotide sequence ID" value="XM_018166251.2"/>
</dbReference>
<dbReference type="InterPro" id="IPR036770">
    <property type="entry name" value="Ankyrin_rpt-contain_sf"/>
</dbReference>
<feature type="domain" description="Ras-associating" evidence="3">
    <location>
        <begin position="1106"/>
        <end position="1201"/>
    </location>
</feature>
<accession>A0A8B7P6Z8</accession>
<dbReference type="PROSITE" id="PS50853">
    <property type="entry name" value="FN3"/>
    <property type="match status" value="1"/>
</dbReference>
<dbReference type="Proteomes" id="UP000694843">
    <property type="component" value="Unplaced"/>
</dbReference>
<dbReference type="CTD" id="42676"/>
<dbReference type="CDD" id="cd00063">
    <property type="entry name" value="FN3"/>
    <property type="match status" value="1"/>
</dbReference>
<dbReference type="GeneID" id="108677938"/>
<feature type="region of interest" description="Disordered" evidence="2">
    <location>
        <begin position="1"/>
        <end position="21"/>
    </location>
</feature>
<dbReference type="PROSITE" id="PS50088">
    <property type="entry name" value="ANK_REPEAT"/>
    <property type="match status" value="1"/>
</dbReference>
<keyword evidence="1" id="KW-0040">ANK repeat</keyword>
<dbReference type="Gene3D" id="2.60.40.10">
    <property type="entry name" value="Immunoglobulins"/>
    <property type="match status" value="1"/>
</dbReference>
<feature type="repeat" description="ANK" evidence="1">
    <location>
        <begin position="131"/>
        <end position="163"/>
    </location>
</feature>
<dbReference type="CDD" id="cd17117">
    <property type="entry name" value="RA_ANKFN1_like"/>
    <property type="match status" value="1"/>
</dbReference>
<feature type="compositionally biased region" description="Basic residues" evidence="2">
    <location>
        <begin position="8"/>
        <end position="17"/>
    </location>
</feature>
<dbReference type="PROSITE" id="PS50200">
    <property type="entry name" value="RA"/>
    <property type="match status" value="1"/>
</dbReference>
<feature type="compositionally biased region" description="Low complexity" evidence="2">
    <location>
        <begin position="1233"/>
        <end position="1244"/>
    </location>
</feature>
<dbReference type="KEGG" id="hazt:108677938"/>
<feature type="region of interest" description="Disordered" evidence="2">
    <location>
        <begin position="812"/>
        <end position="834"/>
    </location>
</feature>
<organism evidence="5 6">
    <name type="scientific">Hyalella azteca</name>
    <name type="common">Amphipod</name>
    <dbReference type="NCBI Taxonomy" id="294128"/>
    <lineage>
        <taxon>Eukaryota</taxon>
        <taxon>Metazoa</taxon>
        <taxon>Ecdysozoa</taxon>
        <taxon>Arthropoda</taxon>
        <taxon>Crustacea</taxon>
        <taxon>Multicrustacea</taxon>
        <taxon>Malacostraca</taxon>
        <taxon>Eumalacostraca</taxon>
        <taxon>Peracarida</taxon>
        <taxon>Amphipoda</taxon>
        <taxon>Senticaudata</taxon>
        <taxon>Talitrida</taxon>
        <taxon>Talitroidea</taxon>
        <taxon>Hyalellidae</taxon>
        <taxon>Hyalella</taxon>
    </lineage>
</organism>
<feature type="compositionally biased region" description="Basic and acidic residues" evidence="2">
    <location>
        <begin position="1074"/>
        <end position="1095"/>
    </location>
</feature>
<dbReference type="GO" id="GO:0061172">
    <property type="term" value="P:regulation of establishment of bipolar cell polarity"/>
    <property type="evidence" value="ECO:0007669"/>
    <property type="project" value="TreeGrafter"/>
</dbReference>
<dbReference type="GO" id="GO:0007165">
    <property type="term" value="P:signal transduction"/>
    <property type="evidence" value="ECO:0007669"/>
    <property type="project" value="InterPro"/>
</dbReference>
<feature type="region of interest" description="Disordered" evidence="2">
    <location>
        <begin position="1066"/>
        <end position="1095"/>
    </location>
</feature>
<evidence type="ECO:0000259" key="4">
    <source>
        <dbReference type="PROSITE" id="PS50853"/>
    </source>
</evidence>
<reference evidence="6" key="1">
    <citation type="submission" date="2025-08" db="UniProtKB">
        <authorList>
            <consortium name="RefSeq"/>
        </authorList>
    </citation>
    <scope>IDENTIFICATION</scope>
    <source>
        <tissue evidence="6">Whole organism</tissue>
    </source>
</reference>
<feature type="compositionally biased region" description="Low complexity" evidence="2">
    <location>
        <begin position="1211"/>
        <end position="1226"/>
    </location>
</feature>
<dbReference type="InterPro" id="IPR002110">
    <property type="entry name" value="Ankyrin_rpt"/>
</dbReference>
<feature type="domain" description="Fibronectin type-III" evidence="4">
    <location>
        <begin position="224"/>
        <end position="319"/>
    </location>
</feature>
<dbReference type="PROSITE" id="PS50297">
    <property type="entry name" value="ANK_REP_REGION"/>
    <property type="match status" value="1"/>
</dbReference>
<sequence>MMSNYATIRKRKPKKSATRQSWEMEDLDMQNKFLQDHRKTVSAPVSAFGPGLDEALQDQPLDTRQLDPEAGRSAMEGFIGEGFNRGKTDRKINKINIHQHALFSAVQNNQFERAANILKNNELNVNSVNNEGLSVLELATMNHNVELVRLLLKHGAREDTSKNYEANVQHLDKCLRVAERRYEAIVAAAVTSKEQERHREAWQRHCKLHASIQRGLESLQVPDAPSSANVEVIDSTRVKVSFAEPHASPPQIVTKFKVEWSVDEWASAQSQELTDLRRNSVVIERLAQGRRHAFRVSAGNLRGYGVPILTSPPFAVPSSWRDLDSRKPRFDGLLREFDNLFNQVRSARPEHASEIRAMEPGQETPLNQRRAQKKKAIMQLFTPAPKFHKNLKRGCYLASIVWCENKVLVTTEEFLPVVEVDENFPSQAKQDLKWLMEVAATWDDVKSLRQDMERAGSVSYLPFRSKLLQAAANMQTALGVQDLGQLYHEIIKDSQGALVFCTVKHVRSTKSIATINVKWAPLSKLKERKLSGVSPISTPGDAPSPSAGELLLASLLKQIEYGRASSNHLPRGLYLGYLKLQSSMEHLRVLVPDKGPNMLPNVKIRDNTHVSREEWEWVQQLRSGKDSPPSPAQQVWQSQLAAAAHKLLSQLGMSGDHRIYTGEVLDFDGDVSLILMFPPSESLFCNLGQEDSLLSRPDLLALPIHTFEMVHLSTYLSPLLERYARLSCILEMDKLVAEHAKREAFSQEEINATKQRLAQVQRFQQMLDDAWKQLRWVKDAISFARDKTSHGVPMSAITASLGSSVSRNSHSSWSSHRLSDASSPPSSPPFHGLLHHSSSDSIHFGAEKKRFCKSDDRLQSSRHRTMKKSSTAENVRVTPKAQSNFTKSKTSDCLSHIPGDIDPEYYCSQTPSKLSSFATSDEPTMYRKDQLKTRSEIQLPDSIAPDGPFPRKASAPARVDGNDPLDSDRIPPSHNQSVFCDSLSINSIIDPLNDRRRRDLDPICCARKTTGSIRSPLSSCYDLNFASCLPLDMNVAGSGSGHESEASFPSMTTSLKSFSSTETETDALSLLSRESGRSENSETRSGVEGEEIDGRKAEETKAIKQVYAAYETGMAKGVSVKIQVNNKTTARDVIDVVVRHLNVAVVQKGKKGPTYGTEKLKNFCLVAVIDKRERCLRDDFKLLSLQDPWRQGRLYVRTKTDLLAAINHCTSRNSGHGSSSSDGSKVVPPPEVSPHSSPSDSSSPDQTPIFP</sequence>
<dbReference type="PANTHER" id="PTHR21437">
    <property type="entry name" value="WIDE AWAKE"/>
    <property type="match status" value="1"/>
</dbReference>
<gene>
    <name evidence="6" type="primary">LOC108677938</name>
</gene>
<feature type="region of interest" description="Disordered" evidence="2">
    <location>
        <begin position="853"/>
        <end position="892"/>
    </location>
</feature>
<dbReference type="InterPro" id="IPR000159">
    <property type="entry name" value="RA_dom"/>
</dbReference>
<feature type="region of interest" description="Disordered" evidence="2">
    <location>
        <begin position="930"/>
        <end position="971"/>
    </location>
</feature>
<dbReference type="GO" id="GO:0005819">
    <property type="term" value="C:spindle"/>
    <property type="evidence" value="ECO:0007669"/>
    <property type="project" value="TreeGrafter"/>
</dbReference>
<dbReference type="SUPFAM" id="SSF48403">
    <property type="entry name" value="Ankyrin repeat"/>
    <property type="match status" value="1"/>
</dbReference>
<evidence type="ECO:0000259" key="3">
    <source>
        <dbReference type="PROSITE" id="PS50200"/>
    </source>
</evidence>
<evidence type="ECO:0000256" key="2">
    <source>
        <dbReference type="SAM" id="MobiDB-lite"/>
    </source>
</evidence>
<feature type="region of interest" description="Disordered" evidence="2">
    <location>
        <begin position="1211"/>
        <end position="1251"/>
    </location>
</feature>
<evidence type="ECO:0000313" key="5">
    <source>
        <dbReference type="Proteomes" id="UP000694843"/>
    </source>
</evidence>
<keyword evidence="5" id="KW-1185">Reference proteome</keyword>